<feature type="region of interest" description="Disordered" evidence="1">
    <location>
        <begin position="1"/>
        <end position="40"/>
    </location>
</feature>
<dbReference type="SUPFAM" id="SSF51182">
    <property type="entry name" value="RmlC-like cupins"/>
    <property type="match status" value="1"/>
</dbReference>
<dbReference type="PANTHER" id="PTHR37943:SF1">
    <property type="entry name" value="PROTEIN VES"/>
    <property type="match status" value="1"/>
</dbReference>
<gene>
    <name evidence="2" type="ORF">EI545_09350</name>
</gene>
<dbReference type="AlphaFoldDB" id="A0A3S8U5W1"/>
<keyword evidence="3" id="KW-1185">Reference proteome</keyword>
<name>A0A3S8U5W1_9RHOB</name>
<dbReference type="OrthoDB" id="9800082at2"/>
<protein>
    <recommendedName>
        <fullName evidence="4">HutD family protein</fullName>
    </recommendedName>
</protein>
<dbReference type="Pfam" id="PF05962">
    <property type="entry name" value="HutD"/>
    <property type="match status" value="1"/>
</dbReference>
<dbReference type="KEGG" id="taw:EI545_09350"/>
<feature type="compositionally biased region" description="Pro residues" evidence="1">
    <location>
        <begin position="12"/>
        <end position="24"/>
    </location>
</feature>
<dbReference type="Gene3D" id="2.60.120.10">
    <property type="entry name" value="Jelly Rolls"/>
    <property type="match status" value="1"/>
</dbReference>
<organism evidence="2 3">
    <name type="scientific">Tabrizicola piscis</name>
    <dbReference type="NCBI Taxonomy" id="2494374"/>
    <lineage>
        <taxon>Bacteria</taxon>
        <taxon>Pseudomonadati</taxon>
        <taxon>Pseudomonadota</taxon>
        <taxon>Alphaproteobacteria</taxon>
        <taxon>Rhodobacterales</taxon>
        <taxon>Paracoccaceae</taxon>
        <taxon>Tabrizicola</taxon>
    </lineage>
</organism>
<proteinExistence type="predicted"/>
<accession>A0A3S8U5W1</accession>
<dbReference type="InterPro" id="IPR010282">
    <property type="entry name" value="Uncharacterised_HutD/Ves"/>
</dbReference>
<sequence length="232" mass="25029">MIRSRSSVRPPLSKPRPGLDPGPRPTAELAATGGPGSSPGRVVIVKAARKKERMTQRHLTPADYTRQPWKNGRGFTVELWKMERDGQLLARLSRASVVEDGPFSLFPGIERNLTVLSGPGFRLTGDRHDFRCEPLVPVAFPGDVALTATETNGQQSDDFNVMTARSLPLPEVFLAQNDSLPEGGLLALYALGPVTVNGQPVAREDLVLTNGPVTLTGDWPVLAARFYGLPAA</sequence>
<reference evidence="2 3" key="1">
    <citation type="submission" date="2018-12" db="EMBL/GenBank/DDBJ databases">
        <title>Complete genome sequencing of Tabrizicola sp. K13M18.</title>
        <authorList>
            <person name="Bae J.-W."/>
        </authorList>
    </citation>
    <scope>NUCLEOTIDE SEQUENCE [LARGE SCALE GENOMIC DNA]</scope>
    <source>
        <strain evidence="2 3">K13M18</strain>
    </source>
</reference>
<dbReference type="InterPro" id="IPR011051">
    <property type="entry name" value="RmlC_Cupin_sf"/>
</dbReference>
<dbReference type="InterPro" id="IPR014710">
    <property type="entry name" value="RmlC-like_jellyroll"/>
</dbReference>
<evidence type="ECO:0000256" key="1">
    <source>
        <dbReference type="SAM" id="MobiDB-lite"/>
    </source>
</evidence>
<evidence type="ECO:0000313" key="3">
    <source>
        <dbReference type="Proteomes" id="UP000282002"/>
    </source>
</evidence>
<evidence type="ECO:0000313" key="2">
    <source>
        <dbReference type="EMBL" id="AZL59026.1"/>
    </source>
</evidence>
<dbReference type="EMBL" id="CP034328">
    <property type="protein sequence ID" value="AZL59026.1"/>
    <property type="molecule type" value="Genomic_DNA"/>
</dbReference>
<dbReference type="Proteomes" id="UP000282002">
    <property type="component" value="Chromosome"/>
</dbReference>
<dbReference type="PANTHER" id="PTHR37943">
    <property type="entry name" value="PROTEIN VES"/>
    <property type="match status" value="1"/>
</dbReference>
<evidence type="ECO:0008006" key="4">
    <source>
        <dbReference type="Google" id="ProtNLM"/>
    </source>
</evidence>